<dbReference type="Pfam" id="PF08241">
    <property type="entry name" value="Methyltransf_11"/>
    <property type="match status" value="1"/>
</dbReference>
<dbReference type="GO" id="GO:0032259">
    <property type="term" value="P:methylation"/>
    <property type="evidence" value="ECO:0007669"/>
    <property type="project" value="UniProtKB-KW"/>
</dbReference>
<dbReference type="Gene3D" id="3.40.50.150">
    <property type="entry name" value="Vaccinia Virus protein VP39"/>
    <property type="match status" value="1"/>
</dbReference>
<feature type="domain" description="Methyltransferase type 11" evidence="1">
    <location>
        <begin position="30"/>
        <end position="86"/>
    </location>
</feature>
<dbReference type="InterPro" id="IPR013216">
    <property type="entry name" value="Methyltransf_11"/>
</dbReference>
<reference evidence="2" key="2">
    <citation type="journal article" date="2022" name="Microbiol. Resour. Announc.">
        <title>Metagenome Sequencing to Explore Phylogenomics of Terrestrial Cyanobacteria.</title>
        <authorList>
            <person name="Ward R.D."/>
            <person name="Stajich J.E."/>
            <person name="Johansen J.R."/>
            <person name="Huntemann M."/>
            <person name="Clum A."/>
            <person name="Foster B."/>
            <person name="Foster B."/>
            <person name="Roux S."/>
            <person name="Palaniappan K."/>
            <person name="Varghese N."/>
            <person name="Mukherjee S."/>
            <person name="Reddy T.B.K."/>
            <person name="Daum C."/>
            <person name="Copeland A."/>
            <person name="Chen I.A."/>
            <person name="Ivanova N.N."/>
            <person name="Kyrpides N.C."/>
            <person name="Shapiro N."/>
            <person name="Eloe-Fadrosh E.A."/>
            <person name="Pietrasiak N."/>
        </authorList>
    </citation>
    <scope>NUCLEOTIDE SEQUENCE</scope>
    <source>
        <strain evidence="2">GSE-TBD4-15B</strain>
    </source>
</reference>
<comment type="caution">
    <text evidence="2">The sequence shown here is derived from an EMBL/GenBank/DDBJ whole genome shotgun (WGS) entry which is preliminary data.</text>
</comment>
<dbReference type="GO" id="GO:0008757">
    <property type="term" value="F:S-adenosylmethionine-dependent methyltransferase activity"/>
    <property type="evidence" value="ECO:0007669"/>
    <property type="project" value="InterPro"/>
</dbReference>
<dbReference type="InterPro" id="IPR029063">
    <property type="entry name" value="SAM-dependent_MTases_sf"/>
</dbReference>
<dbReference type="EMBL" id="JAHHHV010000065">
    <property type="protein sequence ID" value="MBW4466104.1"/>
    <property type="molecule type" value="Genomic_DNA"/>
</dbReference>
<organism evidence="2 3">
    <name type="scientific">Pegethrix bostrychoides GSE-TBD4-15B</name>
    <dbReference type="NCBI Taxonomy" id="2839662"/>
    <lineage>
        <taxon>Bacteria</taxon>
        <taxon>Bacillati</taxon>
        <taxon>Cyanobacteriota</taxon>
        <taxon>Cyanophyceae</taxon>
        <taxon>Oculatellales</taxon>
        <taxon>Oculatellaceae</taxon>
        <taxon>Pegethrix</taxon>
    </lineage>
</organism>
<evidence type="ECO:0000259" key="1">
    <source>
        <dbReference type="Pfam" id="PF08241"/>
    </source>
</evidence>
<evidence type="ECO:0000313" key="3">
    <source>
        <dbReference type="Proteomes" id="UP000707356"/>
    </source>
</evidence>
<name>A0A951PCY7_9CYAN</name>
<accession>A0A951PCY7</accession>
<dbReference type="SUPFAM" id="SSF53335">
    <property type="entry name" value="S-adenosyl-L-methionine-dependent methyltransferases"/>
    <property type="match status" value="1"/>
</dbReference>
<sequence>MNSTSLRLHIGGQDPHPDWKILDIEARPEVDFVCDAADLSQFADGSVEAIYASHVLEHFHYLLGNELVNTLREWHRVLQPNGKLFISVPNLQTLCWLYLNPNLVPEERHHLMQIIFGGQTNEFDVHKVGFDPDTLGLYLGEAGFQSYEVVSEFNTFEDCSSLRLLDTLISLNAIATK</sequence>
<keyword evidence="2" id="KW-0489">Methyltransferase</keyword>
<protein>
    <submittedName>
        <fullName evidence="2">Methyltransferase domain-containing protein</fullName>
    </submittedName>
</protein>
<dbReference type="AlphaFoldDB" id="A0A951PCY7"/>
<evidence type="ECO:0000313" key="2">
    <source>
        <dbReference type="EMBL" id="MBW4466104.1"/>
    </source>
</evidence>
<reference evidence="2" key="1">
    <citation type="submission" date="2021-05" db="EMBL/GenBank/DDBJ databases">
        <authorList>
            <person name="Pietrasiak N."/>
            <person name="Ward R."/>
            <person name="Stajich J.E."/>
            <person name="Kurbessoian T."/>
        </authorList>
    </citation>
    <scope>NUCLEOTIDE SEQUENCE</scope>
    <source>
        <strain evidence="2">GSE-TBD4-15B</strain>
    </source>
</reference>
<dbReference type="CDD" id="cd02440">
    <property type="entry name" value="AdoMet_MTases"/>
    <property type="match status" value="1"/>
</dbReference>
<dbReference type="Proteomes" id="UP000707356">
    <property type="component" value="Unassembled WGS sequence"/>
</dbReference>
<proteinExistence type="predicted"/>
<keyword evidence="2" id="KW-0808">Transferase</keyword>
<gene>
    <name evidence="2" type="ORF">KME07_11790</name>
</gene>